<dbReference type="EMBL" id="CP044016">
    <property type="protein sequence ID" value="QES89498.1"/>
    <property type="molecule type" value="Genomic_DNA"/>
</dbReference>
<proteinExistence type="predicted"/>
<feature type="domain" description="RNA-binding S4" evidence="3">
    <location>
        <begin position="8"/>
        <end position="36"/>
    </location>
</feature>
<name>A0A5P2G477_9BACT</name>
<keyword evidence="5" id="KW-1185">Reference proteome</keyword>
<organism evidence="4 5">
    <name type="scientific">Rhizosphaericola mali</name>
    <dbReference type="NCBI Taxonomy" id="2545455"/>
    <lineage>
        <taxon>Bacteria</taxon>
        <taxon>Pseudomonadati</taxon>
        <taxon>Bacteroidota</taxon>
        <taxon>Chitinophagia</taxon>
        <taxon>Chitinophagales</taxon>
        <taxon>Chitinophagaceae</taxon>
        <taxon>Rhizosphaericola</taxon>
    </lineage>
</organism>
<feature type="region of interest" description="Disordered" evidence="2">
    <location>
        <begin position="113"/>
        <end position="141"/>
    </location>
</feature>
<dbReference type="Proteomes" id="UP000292424">
    <property type="component" value="Chromosome"/>
</dbReference>
<evidence type="ECO:0000256" key="2">
    <source>
        <dbReference type="SAM" id="MobiDB-lite"/>
    </source>
</evidence>
<keyword evidence="1" id="KW-0694">RNA-binding</keyword>
<evidence type="ECO:0000313" key="4">
    <source>
        <dbReference type="EMBL" id="QES89498.1"/>
    </source>
</evidence>
<dbReference type="KEGG" id="arac:E0W69_012785"/>
<dbReference type="SUPFAM" id="SSF55174">
    <property type="entry name" value="Alpha-L RNA-binding motif"/>
    <property type="match status" value="1"/>
</dbReference>
<evidence type="ECO:0000256" key="1">
    <source>
        <dbReference type="PROSITE-ProRule" id="PRU00182"/>
    </source>
</evidence>
<dbReference type="PROSITE" id="PS50889">
    <property type="entry name" value="S4"/>
    <property type="match status" value="1"/>
</dbReference>
<dbReference type="Pfam" id="PF01479">
    <property type="entry name" value="S4"/>
    <property type="match status" value="1"/>
</dbReference>
<evidence type="ECO:0000259" key="3">
    <source>
        <dbReference type="Pfam" id="PF01479"/>
    </source>
</evidence>
<dbReference type="RefSeq" id="WP_131330441.1">
    <property type="nucleotide sequence ID" value="NZ_CP044016.1"/>
</dbReference>
<reference evidence="4 5" key="1">
    <citation type="submission" date="2019-09" db="EMBL/GenBank/DDBJ databases">
        <title>Complete genome sequence of Arachidicoccus sp. B3-10 isolated from apple orchard soil.</title>
        <authorList>
            <person name="Kim H.S."/>
            <person name="Han K.-I."/>
            <person name="Suh M.K."/>
            <person name="Lee K.C."/>
            <person name="Eom M.K."/>
            <person name="Kim J.-S."/>
            <person name="Kang S.W."/>
            <person name="Sin Y."/>
            <person name="Lee J.-S."/>
        </authorList>
    </citation>
    <scope>NUCLEOTIDE SEQUENCE [LARGE SCALE GENOMIC DNA]</scope>
    <source>
        <strain evidence="4 5">B3-10</strain>
    </source>
</reference>
<dbReference type="InterPro" id="IPR036986">
    <property type="entry name" value="S4_RNA-bd_sf"/>
</dbReference>
<evidence type="ECO:0000313" key="5">
    <source>
        <dbReference type="Proteomes" id="UP000292424"/>
    </source>
</evidence>
<dbReference type="Gene3D" id="3.10.290.10">
    <property type="entry name" value="RNA-binding S4 domain"/>
    <property type="match status" value="1"/>
</dbReference>
<dbReference type="InterPro" id="IPR002942">
    <property type="entry name" value="S4_RNA-bd"/>
</dbReference>
<protein>
    <submittedName>
        <fullName evidence="4">RNA-binding S4 domain-containing protein</fullName>
    </submittedName>
</protein>
<gene>
    <name evidence="4" type="ORF">E0W69_012785</name>
</gene>
<sequence length="141" mass="16186">MADSEKLRVDKYLWSIRLFKTRSQAADACDKGRVKIVLNNSAMGPQTVKASRNVNLNEVYEIKTEARKWVIKVTGLLTKRVGYPDAIKNYEDITPKEDLDIVKYAPTSFHTGKRLSKIGHPSKKDRRDLETFMDGRPEEDE</sequence>
<dbReference type="OrthoDB" id="9797176at2"/>
<feature type="compositionally biased region" description="Basic and acidic residues" evidence="2">
    <location>
        <begin position="125"/>
        <end position="141"/>
    </location>
</feature>
<dbReference type="GO" id="GO:0003723">
    <property type="term" value="F:RNA binding"/>
    <property type="evidence" value="ECO:0007669"/>
    <property type="project" value="UniProtKB-KW"/>
</dbReference>
<dbReference type="CDD" id="cd00165">
    <property type="entry name" value="S4"/>
    <property type="match status" value="1"/>
</dbReference>
<dbReference type="AlphaFoldDB" id="A0A5P2G477"/>
<accession>A0A5P2G477</accession>
<feature type="compositionally biased region" description="Basic residues" evidence="2">
    <location>
        <begin position="113"/>
        <end position="124"/>
    </location>
</feature>